<dbReference type="RefSeq" id="WP_025865575.1">
    <property type="nucleotide sequence ID" value="NZ_BLAX01000001.1"/>
</dbReference>
<protein>
    <submittedName>
        <fullName evidence="7">TetR family transcriptional regulator</fullName>
    </submittedName>
</protein>
<organism evidence="7 8">
    <name type="scientific">Prolixibacter bellariivorans</name>
    <dbReference type="NCBI Taxonomy" id="314319"/>
    <lineage>
        <taxon>Bacteria</taxon>
        <taxon>Pseudomonadati</taxon>
        <taxon>Bacteroidota</taxon>
        <taxon>Bacteroidia</taxon>
        <taxon>Marinilabiliales</taxon>
        <taxon>Prolixibacteraceae</taxon>
        <taxon>Prolixibacter</taxon>
    </lineage>
</organism>
<accession>A0A5M4AU66</accession>
<keyword evidence="8" id="KW-1185">Reference proteome</keyword>
<dbReference type="PROSITE" id="PS50977">
    <property type="entry name" value="HTH_TETR_2"/>
    <property type="match status" value="1"/>
</dbReference>
<keyword evidence="3 5" id="KW-0238">DNA-binding</keyword>
<evidence type="ECO:0000313" key="8">
    <source>
        <dbReference type="Proteomes" id="UP000391834"/>
    </source>
</evidence>
<dbReference type="InterPro" id="IPR001647">
    <property type="entry name" value="HTH_TetR"/>
</dbReference>
<dbReference type="OrthoDB" id="881297at2"/>
<dbReference type="PANTHER" id="PTHR30055">
    <property type="entry name" value="HTH-TYPE TRANSCRIPTIONAL REGULATOR RUTR"/>
    <property type="match status" value="1"/>
</dbReference>
<dbReference type="AlphaFoldDB" id="A0A5M4AU66"/>
<dbReference type="Gene3D" id="1.10.357.10">
    <property type="entry name" value="Tetracycline Repressor, domain 2"/>
    <property type="match status" value="1"/>
</dbReference>
<evidence type="ECO:0000259" key="6">
    <source>
        <dbReference type="PROSITE" id="PS50977"/>
    </source>
</evidence>
<reference evidence="7 8" key="1">
    <citation type="submission" date="2019-10" db="EMBL/GenBank/DDBJ databases">
        <title>Prolixibacter strains distinguished by the presence of nitrate reductase genes were adept at nitrate-dependent anaerobic corrosion of metallic iron and carbon steel.</title>
        <authorList>
            <person name="Iino T."/>
            <person name="Shono N."/>
            <person name="Ito K."/>
            <person name="Nakamura R."/>
            <person name="Sueoka K."/>
            <person name="Harayama S."/>
            <person name="Ohkuma M."/>
        </authorList>
    </citation>
    <scope>NUCLEOTIDE SEQUENCE [LARGE SCALE GENOMIC DNA]</scope>
    <source>
        <strain evidence="7 8">JCM 13498</strain>
    </source>
</reference>
<dbReference type="InterPro" id="IPR009057">
    <property type="entry name" value="Homeodomain-like_sf"/>
</dbReference>
<comment type="caution">
    <text evidence="7">The sequence shown here is derived from an EMBL/GenBank/DDBJ whole genome shotgun (WGS) entry which is preliminary data.</text>
</comment>
<dbReference type="PANTHER" id="PTHR30055:SF175">
    <property type="entry name" value="HTH-TYPE TRANSCRIPTIONAL REPRESSOR KSTR2"/>
    <property type="match status" value="1"/>
</dbReference>
<evidence type="ECO:0000256" key="4">
    <source>
        <dbReference type="ARBA" id="ARBA00023163"/>
    </source>
</evidence>
<name>A0A5M4AU66_9BACT</name>
<gene>
    <name evidence="7" type="ORF">PbJCM13498_03630</name>
</gene>
<evidence type="ECO:0000256" key="1">
    <source>
        <dbReference type="ARBA" id="ARBA00022491"/>
    </source>
</evidence>
<evidence type="ECO:0000313" key="7">
    <source>
        <dbReference type="EMBL" id="GET31500.1"/>
    </source>
</evidence>
<dbReference type="GO" id="GO:0000976">
    <property type="term" value="F:transcription cis-regulatory region binding"/>
    <property type="evidence" value="ECO:0007669"/>
    <property type="project" value="TreeGrafter"/>
</dbReference>
<evidence type="ECO:0000256" key="3">
    <source>
        <dbReference type="ARBA" id="ARBA00023125"/>
    </source>
</evidence>
<proteinExistence type="predicted"/>
<dbReference type="EMBL" id="BLAX01000001">
    <property type="protein sequence ID" value="GET31500.1"/>
    <property type="molecule type" value="Genomic_DNA"/>
</dbReference>
<feature type="domain" description="HTH tetR-type" evidence="6">
    <location>
        <begin position="1"/>
        <end position="61"/>
    </location>
</feature>
<dbReference type="SUPFAM" id="SSF46689">
    <property type="entry name" value="Homeodomain-like"/>
    <property type="match status" value="1"/>
</dbReference>
<dbReference type="Pfam" id="PF00440">
    <property type="entry name" value="TetR_N"/>
    <property type="match status" value="1"/>
</dbReference>
<evidence type="ECO:0000256" key="5">
    <source>
        <dbReference type="PROSITE-ProRule" id="PRU00335"/>
    </source>
</evidence>
<dbReference type="GO" id="GO:0003700">
    <property type="term" value="F:DNA-binding transcription factor activity"/>
    <property type="evidence" value="ECO:0007669"/>
    <property type="project" value="TreeGrafter"/>
</dbReference>
<dbReference type="InterPro" id="IPR050109">
    <property type="entry name" value="HTH-type_TetR-like_transc_reg"/>
</dbReference>
<dbReference type="PRINTS" id="PR00455">
    <property type="entry name" value="HTHTETR"/>
</dbReference>
<sequence>MNARQRIMIGAMDLFARDGIRSVTMDAIPAELGISKRTIYENFRDKTELLREGIIAGGDLHGKTLDEIMENAPNVIDALYRIGKENHQVMQKINPRFFSDLKKHYPDILELVTRDYTTKSRKFMLRLFRQGVEEEVFEQSINMEIVASVWIQLVDLAQNSQESDVLSDSWSVKEWHFHLFMPYLRGISTDKGRELIRQYLENFDRFTEK</sequence>
<keyword evidence="1" id="KW-0678">Repressor</keyword>
<keyword evidence="2" id="KW-0805">Transcription regulation</keyword>
<feature type="DNA-binding region" description="H-T-H motif" evidence="5">
    <location>
        <begin position="24"/>
        <end position="43"/>
    </location>
</feature>
<evidence type="ECO:0000256" key="2">
    <source>
        <dbReference type="ARBA" id="ARBA00023015"/>
    </source>
</evidence>
<keyword evidence="4" id="KW-0804">Transcription</keyword>
<dbReference type="Proteomes" id="UP000391834">
    <property type="component" value="Unassembled WGS sequence"/>
</dbReference>